<gene>
    <name evidence="2" type="ORF">BO97DRAFT_415057</name>
</gene>
<evidence type="ECO:0000313" key="3">
    <source>
        <dbReference type="Proteomes" id="UP000248961"/>
    </source>
</evidence>
<accession>A0A395HU66</accession>
<proteinExistence type="predicted"/>
<reference evidence="2 3" key="1">
    <citation type="submission" date="2018-02" db="EMBL/GenBank/DDBJ databases">
        <title>The genomes of Aspergillus section Nigri reveals drivers in fungal speciation.</title>
        <authorList>
            <consortium name="DOE Joint Genome Institute"/>
            <person name="Vesth T.C."/>
            <person name="Nybo J."/>
            <person name="Theobald S."/>
            <person name="Brandl J."/>
            <person name="Frisvad J.C."/>
            <person name="Nielsen K.F."/>
            <person name="Lyhne E.K."/>
            <person name="Kogle M.E."/>
            <person name="Kuo A."/>
            <person name="Riley R."/>
            <person name="Clum A."/>
            <person name="Nolan M."/>
            <person name="Lipzen A."/>
            <person name="Salamov A."/>
            <person name="Henrissat B."/>
            <person name="Wiebenga A."/>
            <person name="De vries R.P."/>
            <person name="Grigoriev I.V."/>
            <person name="Mortensen U.H."/>
            <person name="Andersen M.R."/>
            <person name="Baker S.E."/>
        </authorList>
    </citation>
    <scope>NUCLEOTIDE SEQUENCE [LARGE SCALE GENOMIC DNA]</scope>
    <source>
        <strain evidence="2 3">CBS 101889</strain>
    </source>
</reference>
<keyword evidence="3" id="KW-1185">Reference proteome</keyword>
<feature type="region of interest" description="Disordered" evidence="1">
    <location>
        <begin position="1"/>
        <end position="26"/>
    </location>
</feature>
<dbReference type="Proteomes" id="UP000248961">
    <property type="component" value="Unassembled WGS sequence"/>
</dbReference>
<protein>
    <submittedName>
        <fullName evidence="2">Uncharacterized protein</fullName>
    </submittedName>
</protein>
<evidence type="ECO:0000313" key="2">
    <source>
        <dbReference type="EMBL" id="RAL11471.1"/>
    </source>
</evidence>
<feature type="compositionally biased region" description="Polar residues" evidence="1">
    <location>
        <begin position="16"/>
        <end position="26"/>
    </location>
</feature>
<dbReference type="VEuPathDB" id="FungiDB:BO97DRAFT_415057"/>
<organism evidence="2 3">
    <name type="scientific">Aspergillus homomorphus (strain CBS 101889)</name>
    <dbReference type="NCBI Taxonomy" id="1450537"/>
    <lineage>
        <taxon>Eukaryota</taxon>
        <taxon>Fungi</taxon>
        <taxon>Dikarya</taxon>
        <taxon>Ascomycota</taxon>
        <taxon>Pezizomycotina</taxon>
        <taxon>Eurotiomycetes</taxon>
        <taxon>Eurotiomycetidae</taxon>
        <taxon>Eurotiales</taxon>
        <taxon>Aspergillaceae</taxon>
        <taxon>Aspergillus</taxon>
        <taxon>Aspergillus subgen. Circumdati</taxon>
    </lineage>
</organism>
<dbReference type="RefSeq" id="XP_025550625.1">
    <property type="nucleotide sequence ID" value="XM_025696369.1"/>
</dbReference>
<dbReference type="GeneID" id="37200658"/>
<dbReference type="EMBL" id="KZ824288">
    <property type="protein sequence ID" value="RAL11471.1"/>
    <property type="molecule type" value="Genomic_DNA"/>
</dbReference>
<dbReference type="AlphaFoldDB" id="A0A395HU66"/>
<sequence length="173" mass="20217">MLSNGWRSRTHLSPRDSPTQRRSSSPIFLNTHESRAGLETRYHDQNAFWLDLNRAKLEFIGIMLQHLGYFDVNRPDRIIFFYEWPLVKTNDDIEITVRCSHLNLPKGSLLMKLSGPNKSKGLKRDNAETRYYVDLEAARQDASSPTTIQNFRYIAKNLRELEFFNDPATEEQP</sequence>
<name>A0A395HU66_ASPHC</name>
<evidence type="ECO:0000256" key="1">
    <source>
        <dbReference type="SAM" id="MobiDB-lite"/>
    </source>
</evidence>